<dbReference type="EMBL" id="JAXLPB010000002">
    <property type="protein sequence ID" value="MDY8109370.1"/>
    <property type="molecule type" value="Genomic_DNA"/>
</dbReference>
<comment type="caution">
    <text evidence="3">The sequence shown here is derived from an EMBL/GenBank/DDBJ whole genome shotgun (WGS) entry which is preliminary data.</text>
</comment>
<keyword evidence="2" id="KW-0472">Membrane</keyword>
<proteinExistence type="predicted"/>
<evidence type="ECO:0000313" key="4">
    <source>
        <dbReference type="Proteomes" id="UP001294412"/>
    </source>
</evidence>
<dbReference type="Proteomes" id="UP001294412">
    <property type="component" value="Unassembled WGS sequence"/>
</dbReference>
<organism evidence="3 4">
    <name type="scientific">Fulvimarina uroteuthidis</name>
    <dbReference type="NCBI Taxonomy" id="3098149"/>
    <lineage>
        <taxon>Bacteria</taxon>
        <taxon>Pseudomonadati</taxon>
        <taxon>Pseudomonadota</taxon>
        <taxon>Alphaproteobacteria</taxon>
        <taxon>Hyphomicrobiales</taxon>
        <taxon>Aurantimonadaceae</taxon>
        <taxon>Fulvimarina</taxon>
    </lineage>
</organism>
<accession>A0ABU5I219</accession>
<evidence type="ECO:0000256" key="1">
    <source>
        <dbReference type="SAM" id="MobiDB-lite"/>
    </source>
</evidence>
<evidence type="ECO:0008006" key="5">
    <source>
        <dbReference type="Google" id="ProtNLM"/>
    </source>
</evidence>
<sequence>MSSTNYQASQFVGRSRAGSGGEDSQSDRLVGFLTVGVLTLSVSFFSVVTTISYLDRDFFERMLIDDINTVKIDPIMVGSTAKAPETIAVEPMPAPRIVRGRELAPADYSIVMVFGDEAHLASPGELWRVKEGMILPGLGRILSVEEDANGGTIKTEHAVLTGMPR</sequence>
<name>A0ABU5I219_9HYPH</name>
<feature type="region of interest" description="Disordered" evidence="1">
    <location>
        <begin position="1"/>
        <end position="24"/>
    </location>
</feature>
<keyword evidence="2" id="KW-1133">Transmembrane helix</keyword>
<feature type="transmembrane region" description="Helical" evidence="2">
    <location>
        <begin position="29"/>
        <end position="54"/>
    </location>
</feature>
<keyword evidence="4" id="KW-1185">Reference proteome</keyword>
<feature type="compositionally biased region" description="Polar residues" evidence="1">
    <location>
        <begin position="1"/>
        <end position="12"/>
    </location>
</feature>
<evidence type="ECO:0000256" key="2">
    <source>
        <dbReference type="SAM" id="Phobius"/>
    </source>
</evidence>
<reference evidence="3 4" key="1">
    <citation type="submission" date="2023-12" db="EMBL/GenBank/DDBJ databases">
        <title>Description of Novel Strain Fulvimarina sp. 2208YS6-2-32 isolated from Uroteuthis (Photololigo) edulis.</title>
        <authorList>
            <person name="Park J.-S."/>
        </authorList>
    </citation>
    <scope>NUCLEOTIDE SEQUENCE [LARGE SCALE GENOMIC DNA]</scope>
    <source>
        <strain evidence="3 4">2208YS6-2-32</strain>
    </source>
</reference>
<evidence type="ECO:0000313" key="3">
    <source>
        <dbReference type="EMBL" id="MDY8109370.1"/>
    </source>
</evidence>
<keyword evidence="2" id="KW-0812">Transmembrane</keyword>
<dbReference type="RefSeq" id="WP_322186808.1">
    <property type="nucleotide sequence ID" value="NZ_JAXLPB010000002.1"/>
</dbReference>
<protein>
    <recommendedName>
        <fullName evidence="5">Type II secretion system protein GspC N-terminal domain-containing protein</fullName>
    </recommendedName>
</protein>
<gene>
    <name evidence="3" type="ORF">U0C82_09480</name>
</gene>